<sequence length="72" mass="8647">MARTRFCYHPWQLDSANPWRNDGNGFNITTTPMASLRLDRKAGNQNQEWDPTHEFFEEPNLFPAQLYKWIKF</sequence>
<dbReference type="EMBL" id="CAADFM010000074">
    <property type="protein sequence ID" value="VFK12692.1"/>
    <property type="molecule type" value="Genomic_DNA"/>
</dbReference>
<evidence type="ECO:0000313" key="1">
    <source>
        <dbReference type="EMBL" id="VFK12692.1"/>
    </source>
</evidence>
<proteinExistence type="predicted"/>
<evidence type="ECO:0000313" key="2">
    <source>
        <dbReference type="EMBL" id="VFK28973.1"/>
    </source>
</evidence>
<name>A0A450W6K2_9GAMM</name>
<accession>A0A450W6K2</accession>
<dbReference type="EMBL" id="CAADFP010000078">
    <property type="protein sequence ID" value="VFK28973.1"/>
    <property type="molecule type" value="Genomic_DNA"/>
</dbReference>
<protein>
    <submittedName>
        <fullName evidence="1">Uncharacterized protein</fullName>
    </submittedName>
</protein>
<reference evidence="1" key="1">
    <citation type="submission" date="2019-02" db="EMBL/GenBank/DDBJ databases">
        <authorList>
            <person name="Gruber-Vodicka R. H."/>
            <person name="Seah K. B. B."/>
        </authorList>
    </citation>
    <scope>NUCLEOTIDE SEQUENCE</scope>
    <source>
        <strain evidence="1">BECK_S312</strain>
        <strain evidence="2">BECK_S426</strain>
    </source>
</reference>
<organism evidence="1">
    <name type="scientific">Candidatus Kentrum sp. LPFa</name>
    <dbReference type="NCBI Taxonomy" id="2126335"/>
    <lineage>
        <taxon>Bacteria</taxon>
        <taxon>Pseudomonadati</taxon>
        <taxon>Pseudomonadota</taxon>
        <taxon>Gammaproteobacteria</taxon>
        <taxon>Candidatus Kentrum</taxon>
    </lineage>
</organism>
<dbReference type="AlphaFoldDB" id="A0A450W6K2"/>
<gene>
    <name evidence="1" type="ORF">BECKLPF1236A_GA0070988_1007415</name>
    <name evidence="2" type="ORF">BECKLPF1236C_GA0070990_100782</name>
</gene>